<dbReference type="EMBL" id="JBCGBO010000006">
    <property type="protein sequence ID" value="KAK9193165.1"/>
    <property type="molecule type" value="Genomic_DNA"/>
</dbReference>
<keyword evidence="2" id="KW-1185">Reference proteome</keyword>
<dbReference type="AlphaFoldDB" id="A0AAP0LZD9"/>
<sequence length="42" mass="4583">MRSGIRNNAYGNITLFTGVEEGNVDIEACFLPETQQGIGHET</sequence>
<reference evidence="1 2" key="1">
    <citation type="submission" date="2024-05" db="EMBL/GenBank/DDBJ databases">
        <title>Haplotype-resolved chromosome-level genome assembly of Huyou (Citrus changshanensis).</title>
        <authorList>
            <person name="Miao C."/>
            <person name="Chen W."/>
            <person name="Wu Y."/>
            <person name="Wang L."/>
            <person name="Zhao S."/>
            <person name="Grierson D."/>
            <person name="Xu C."/>
            <person name="Chen K."/>
        </authorList>
    </citation>
    <scope>NUCLEOTIDE SEQUENCE [LARGE SCALE GENOMIC DNA]</scope>
    <source>
        <strain evidence="1">01-14</strain>
        <tissue evidence="1">Leaf</tissue>
    </source>
</reference>
<evidence type="ECO:0000313" key="2">
    <source>
        <dbReference type="Proteomes" id="UP001428341"/>
    </source>
</evidence>
<comment type="caution">
    <text evidence="1">The sequence shown here is derived from an EMBL/GenBank/DDBJ whole genome shotgun (WGS) entry which is preliminary data.</text>
</comment>
<gene>
    <name evidence="1" type="ORF">WN944_003862</name>
</gene>
<accession>A0AAP0LZD9</accession>
<protein>
    <submittedName>
        <fullName evidence="1">Uncharacterized protein</fullName>
    </submittedName>
</protein>
<name>A0AAP0LZD9_9ROSI</name>
<evidence type="ECO:0000313" key="1">
    <source>
        <dbReference type="EMBL" id="KAK9193165.1"/>
    </source>
</evidence>
<organism evidence="1 2">
    <name type="scientific">Citrus x changshan-huyou</name>
    <dbReference type="NCBI Taxonomy" id="2935761"/>
    <lineage>
        <taxon>Eukaryota</taxon>
        <taxon>Viridiplantae</taxon>
        <taxon>Streptophyta</taxon>
        <taxon>Embryophyta</taxon>
        <taxon>Tracheophyta</taxon>
        <taxon>Spermatophyta</taxon>
        <taxon>Magnoliopsida</taxon>
        <taxon>eudicotyledons</taxon>
        <taxon>Gunneridae</taxon>
        <taxon>Pentapetalae</taxon>
        <taxon>rosids</taxon>
        <taxon>malvids</taxon>
        <taxon>Sapindales</taxon>
        <taxon>Rutaceae</taxon>
        <taxon>Aurantioideae</taxon>
        <taxon>Citrus</taxon>
    </lineage>
</organism>
<proteinExistence type="predicted"/>
<dbReference type="Proteomes" id="UP001428341">
    <property type="component" value="Unassembled WGS sequence"/>
</dbReference>